<dbReference type="Gene3D" id="3.40.50.200">
    <property type="entry name" value="Peptidase S8/S53 domain"/>
    <property type="match status" value="1"/>
</dbReference>
<dbReference type="FunFam" id="3.30.70.850:FF:000001">
    <property type="entry name" value="Proprotein convertase subtilisin/kexin type 5"/>
    <property type="match status" value="1"/>
</dbReference>
<reference evidence="15" key="1">
    <citation type="submission" date="2012-12" db="EMBL/GenBank/DDBJ databases">
        <authorList>
            <person name="Hellsten U."/>
            <person name="Grimwood J."/>
            <person name="Chapman J.A."/>
            <person name="Shapiro H."/>
            <person name="Aerts A."/>
            <person name="Otillar R.P."/>
            <person name="Terry A.Y."/>
            <person name="Boore J.L."/>
            <person name="Simakov O."/>
            <person name="Marletaz F."/>
            <person name="Cho S.-J."/>
            <person name="Edsinger-Gonzales E."/>
            <person name="Havlak P."/>
            <person name="Kuo D.-H."/>
            <person name="Larsson T."/>
            <person name="Lv J."/>
            <person name="Arendt D."/>
            <person name="Savage R."/>
            <person name="Osoegawa K."/>
            <person name="de Jong P."/>
            <person name="Lindberg D.R."/>
            <person name="Seaver E.C."/>
            <person name="Weisblat D.A."/>
            <person name="Putnam N.H."/>
            <person name="Grigoriev I.V."/>
            <person name="Rokhsar D.S."/>
        </authorList>
    </citation>
    <scope>NUCLEOTIDE SEQUENCE</scope>
</reference>
<dbReference type="InterPro" id="IPR023827">
    <property type="entry name" value="Peptidase_S8_Asp-AS"/>
</dbReference>
<dbReference type="OMA" id="GSENEWH"/>
<dbReference type="EnsemblMetazoa" id="HelroT149650">
    <property type="protein sequence ID" value="HelroP149650"/>
    <property type="gene ID" value="HelroG149650"/>
</dbReference>
<comment type="caution">
    <text evidence="10">Lacks conserved residue(s) required for the propagation of feature annotation.</text>
</comment>
<dbReference type="PANTHER" id="PTHR42884:SF23">
    <property type="entry name" value="FURIN-LIKE PROTEASE 2"/>
    <property type="match status" value="1"/>
</dbReference>
<evidence type="ECO:0000256" key="8">
    <source>
        <dbReference type="ARBA" id="ARBA00023157"/>
    </source>
</evidence>
<dbReference type="GO" id="GO:0004252">
    <property type="term" value="F:serine-type endopeptidase activity"/>
    <property type="evidence" value="ECO:0007669"/>
    <property type="project" value="InterPro"/>
</dbReference>
<evidence type="ECO:0000256" key="9">
    <source>
        <dbReference type="ARBA" id="ARBA00023180"/>
    </source>
</evidence>
<keyword evidence="5" id="KW-0378">Hydrolase</keyword>
<dbReference type="PRINTS" id="PR00723">
    <property type="entry name" value="SUBTILISIN"/>
</dbReference>
<dbReference type="SUPFAM" id="SSF52743">
    <property type="entry name" value="Subtilisin-like"/>
    <property type="match status" value="1"/>
</dbReference>
<dbReference type="PANTHER" id="PTHR42884">
    <property type="entry name" value="PROPROTEIN CONVERTASE SUBTILISIN/KEXIN-RELATED"/>
    <property type="match status" value="1"/>
</dbReference>
<evidence type="ECO:0000313" key="14">
    <source>
        <dbReference type="EnsemblMetazoa" id="HelroP149650"/>
    </source>
</evidence>
<dbReference type="Gene3D" id="3.30.70.850">
    <property type="entry name" value="Peptidase S8, pro-domain"/>
    <property type="match status" value="1"/>
</dbReference>
<dbReference type="EMBL" id="AMQM01003171">
    <property type="status" value="NOT_ANNOTATED_CDS"/>
    <property type="molecule type" value="Genomic_DNA"/>
</dbReference>
<evidence type="ECO:0000313" key="13">
    <source>
        <dbReference type="EMBL" id="ESO09143.1"/>
    </source>
</evidence>
<evidence type="ECO:0000259" key="12">
    <source>
        <dbReference type="Pfam" id="PF16470"/>
    </source>
</evidence>
<dbReference type="InterPro" id="IPR022398">
    <property type="entry name" value="Peptidase_S8_His-AS"/>
</dbReference>
<dbReference type="Pfam" id="PF16470">
    <property type="entry name" value="S8_pro-domain"/>
    <property type="match status" value="1"/>
</dbReference>
<dbReference type="InterPro" id="IPR036852">
    <property type="entry name" value="Peptidase_S8/S53_dom_sf"/>
</dbReference>
<keyword evidence="8" id="KW-1015">Disulfide bond</keyword>
<dbReference type="GO" id="GO:0006508">
    <property type="term" value="P:proteolysis"/>
    <property type="evidence" value="ECO:0007669"/>
    <property type="project" value="UniProtKB-KW"/>
</dbReference>
<evidence type="ECO:0000256" key="10">
    <source>
        <dbReference type="PROSITE-ProRule" id="PRU01240"/>
    </source>
</evidence>
<dbReference type="CTD" id="20197032"/>
<evidence type="ECO:0000256" key="3">
    <source>
        <dbReference type="ARBA" id="ARBA00022685"/>
    </source>
</evidence>
<dbReference type="SUPFAM" id="SSF54897">
    <property type="entry name" value="Protease propeptides/inhibitors"/>
    <property type="match status" value="1"/>
</dbReference>
<dbReference type="eggNOG" id="KOG3525">
    <property type="taxonomic scope" value="Eukaryota"/>
</dbReference>
<evidence type="ECO:0000256" key="2">
    <source>
        <dbReference type="ARBA" id="ARBA00022670"/>
    </source>
</evidence>
<keyword evidence="6" id="KW-0720">Serine protease</keyword>
<evidence type="ECO:0000256" key="6">
    <source>
        <dbReference type="ARBA" id="ARBA00022825"/>
    </source>
</evidence>
<dbReference type="InterPro" id="IPR015500">
    <property type="entry name" value="Peptidase_S8_subtilisin-rel"/>
</dbReference>
<reference evidence="13 15" key="2">
    <citation type="journal article" date="2013" name="Nature">
        <title>Insights into bilaterian evolution from three spiralian genomes.</title>
        <authorList>
            <person name="Simakov O."/>
            <person name="Marletaz F."/>
            <person name="Cho S.J."/>
            <person name="Edsinger-Gonzales E."/>
            <person name="Havlak P."/>
            <person name="Hellsten U."/>
            <person name="Kuo D.H."/>
            <person name="Larsson T."/>
            <person name="Lv J."/>
            <person name="Arendt D."/>
            <person name="Savage R."/>
            <person name="Osoegawa K."/>
            <person name="de Jong P."/>
            <person name="Grimwood J."/>
            <person name="Chapman J.A."/>
            <person name="Shapiro H."/>
            <person name="Aerts A."/>
            <person name="Otillar R.P."/>
            <person name="Terry A.Y."/>
            <person name="Boore J.L."/>
            <person name="Grigoriev I.V."/>
            <person name="Lindberg D.R."/>
            <person name="Seaver E.C."/>
            <person name="Weisblat D.A."/>
            <person name="Putnam N.H."/>
            <person name="Rokhsar D.S."/>
        </authorList>
    </citation>
    <scope>NUCLEOTIDE SEQUENCE</scope>
</reference>
<dbReference type="PROSITE" id="PS00137">
    <property type="entry name" value="SUBTILASE_HIS"/>
    <property type="match status" value="1"/>
</dbReference>
<feature type="domain" description="Peptidase S8/S53" evidence="11">
    <location>
        <begin position="119"/>
        <end position="197"/>
    </location>
</feature>
<keyword evidence="4" id="KW-0732">Signal</keyword>
<evidence type="ECO:0000259" key="11">
    <source>
        <dbReference type="Pfam" id="PF00082"/>
    </source>
</evidence>
<keyword evidence="9" id="KW-0325">Glycoprotein</keyword>
<dbReference type="HOGENOM" id="CLU_094255_0_0_1"/>
<proteinExistence type="inferred from homology"/>
<dbReference type="GeneID" id="20197032"/>
<dbReference type="RefSeq" id="XP_009013165.1">
    <property type="nucleotide sequence ID" value="XM_009014917.1"/>
</dbReference>
<comment type="similarity">
    <text evidence="1">Belongs to the peptidase S8 family. Furin subfamily.</text>
</comment>
<dbReference type="STRING" id="6412.T1EKD2"/>
<evidence type="ECO:0000256" key="1">
    <source>
        <dbReference type="ARBA" id="ARBA00005325"/>
    </source>
</evidence>
<dbReference type="KEGG" id="hro:HELRODRAFT_149650"/>
<dbReference type="Proteomes" id="UP000015101">
    <property type="component" value="Unassembled WGS sequence"/>
</dbReference>
<organism evidence="14 15">
    <name type="scientific">Helobdella robusta</name>
    <name type="common">Californian leech</name>
    <dbReference type="NCBI Taxonomy" id="6412"/>
    <lineage>
        <taxon>Eukaryota</taxon>
        <taxon>Metazoa</taxon>
        <taxon>Spiralia</taxon>
        <taxon>Lophotrochozoa</taxon>
        <taxon>Annelida</taxon>
        <taxon>Clitellata</taxon>
        <taxon>Hirudinea</taxon>
        <taxon>Rhynchobdellida</taxon>
        <taxon>Glossiphoniidae</taxon>
        <taxon>Helobdella</taxon>
    </lineage>
</organism>
<keyword evidence="7" id="KW-0865">Zymogen</keyword>
<accession>T1EKD2</accession>
<dbReference type="PROSITE" id="PS00136">
    <property type="entry name" value="SUBTILASE_ASP"/>
    <property type="match status" value="1"/>
</dbReference>
<sequence length="198" mass="22728">YTNKWAVEIEGGPEVARKLAEKHGYVCLGQVGTLENYYLFESRRFKKRSVRQSQHRLQALGRDPQIKWVEQQEGLRRYPRSFLPKKMKFSDPLWPNMWFMNRNGYTMNVVEAWKRGYTGEGVVIAVIDDGLEHNHTDLAANYNKEASYDVIDDDEDPMPDYKNKELRNHGTRCAGQIAAVANNKKCIVGVAFKATIGG</sequence>
<dbReference type="PROSITE" id="PS51892">
    <property type="entry name" value="SUBTILASE"/>
    <property type="match status" value="1"/>
</dbReference>
<evidence type="ECO:0000256" key="5">
    <source>
        <dbReference type="ARBA" id="ARBA00022801"/>
    </source>
</evidence>
<evidence type="ECO:0008006" key="16">
    <source>
        <dbReference type="Google" id="ProtNLM"/>
    </source>
</evidence>
<feature type="domain" description="Peptidase S8 pro-domain" evidence="12">
    <location>
        <begin position="4"/>
        <end position="80"/>
    </location>
</feature>
<dbReference type="EMBL" id="KB096023">
    <property type="protein sequence ID" value="ESO09143.1"/>
    <property type="molecule type" value="Genomic_DNA"/>
</dbReference>
<evidence type="ECO:0000256" key="7">
    <source>
        <dbReference type="ARBA" id="ARBA00023145"/>
    </source>
</evidence>
<dbReference type="OrthoDB" id="6255718at2759"/>
<dbReference type="InterPro" id="IPR032815">
    <property type="entry name" value="S8_pro-domain"/>
</dbReference>
<evidence type="ECO:0000313" key="15">
    <source>
        <dbReference type="Proteomes" id="UP000015101"/>
    </source>
</evidence>
<dbReference type="InParanoid" id="T1EKD2"/>
<gene>
    <name evidence="14" type="primary">20197032</name>
    <name evidence="13" type="ORF">HELRODRAFT_149650</name>
</gene>
<reference evidence="14" key="3">
    <citation type="submission" date="2015-06" db="UniProtKB">
        <authorList>
            <consortium name="EnsemblMetazoa"/>
        </authorList>
    </citation>
    <scope>IDENTIFICATION</scope>
</reference>
<keyword evidence="2" id="KW-0645">Protease</keyword>
<dbReference type="InterPro" id="IPR038466">
    <property type="entry name" value="S8_pro-domain_sf"/>
</dbReference>
<keyword evidence="3" id="KW-0165">Cleavage on pair of basic residues</keyword>
<dbReference type="AlphaFoldDB" id="T1EKD2"/>
<protein>
    <recommendedName>
        <fullName evidence="16">Peptidase S8/S53 domain-containing protein</fullName>
    </recommendedName>
</protein>
<dbReference type="InterPro" id="IPR000209">
    <property type="entry name" value="Peptidase_S8/S53_dom"/>
</dbReference>
<evidence type="ECO:0000256" key="4">
    <source>
        <dbReference type="ARBA" id="ARBA00022729"/>
    </source>
</evidence>
<dbReference type="Pfam" id="PF00082">
    <property type="entry name" value="Peptidase_S8"/>
    <property type="match status" value="1"/>
</dbReference>
<name>T1EKD2_HELRO</name>
<keyword evidence="15" id="KW-1185">Reference proteome</keyword>